<dbReference type="Proteomes" id="UP000775872">
    <property type="component" value="Unassembled WGS sequence"/>
</dbReference>
<reference evidence="1" key="1">
    <citation type="submission" date="2021-10" db="EMBL/GenBank/DDBJ databases">
        <authorList>
            <person name="Piombo E."/>
        </authorList>
    </citation>
    <scope>NUCLEOTIDE SEQUENCE</scope>
</reference>
<keyword evidence="2" id="KW-1185">Reference proteome</keyword>
<evidence type="ECO:0000313" key="1">
    <source>
        <dbReference type="EMBL" id="CAH0046447.1"/>
    </source>
</evidence>
<protein>
    <recommendedName>
        <fullName evidence="3">SnoaL-like domain-containing protein</fullName>
    </recommendedName>
</protein>
<evidence type="ECO:0008006" key="3">
    <source>
        <dbReference type="Google" id="ProtNLM"/>
    </source>
</evidence>
<sequence length="161" mass="18232">METTPARDLENNIRATTREFLTAYLHASEQNDPKVFSATLTSDCRRYIGPPSFLTAMGLAADFSFSNTEYEDLSRKDMEVWSITLCRQGNMTVDVANRKSAATSEYVGSLSDGTQFSRNLAWFLDFNEDGSKITRIYQLNDTQEARDFRLKLEALQGQDEA</sequence>
<gene>
    <name evidence="1" type="ORF">CSOL1703_00012181</name>
</gene>
<dbReference type="EMBL" id="CABFOC020000014">
    <property type="protein sequence ID" value="CAH0046447.1"/>
    <property type="molecule type" value="Genomic_DNA"/>
</dbReference>
<comment type="caution">
    <text evidence="1">The sequence shown here is derived from an EMBL/GenBank/DDBJ whole genome shotgun (WGS) entry which is preliminary data.</text>
</comment>
<dbReference type="SUPFAM" id="SSF54427">
    <property type="entry name" value="NTF2-like"/>
    <property type="match status" value="1"/>
</dbReference>
<dbReference type="AlphaFoldDB" id="A0A9P0EBS0"/>
<dbReference type="OrthoDB" id="3758478at2759"/>
<dbReference type="InterPro" id="IPR032710">
    <property type="entry name" value="NTF2-like_dom_sf"/>
</dbReference>
<accession>A0A9P0EBS0</accession>
<name>A0A9P0EBS0_9HYPO</name>
<organism evidence="1 2">
    <name type="scientific">Clonostachys solani</name>
    <dbReference type="NCBI Taxonomy" id="160281"/>
    <lineage>
        <taxon>Eukaryota</taxon>
        <taxon>Fungi</taxon>
        <taxon>Dikarya</taxon>
        <taxon>Ascomycota</taxon>
        <taxon>Pezizomycotina</taxon>
        <taxon>Sordariomycetes</taxon>
        <taxon>Hypocreomycetidae</taxon>
        <taxon>Hypocreales</taxon>
        <taxon>Bionectriaceae</taxon>
        <taxon>Clonostachys</taxon>
    </lineage>
</organism>
<evidence type="ECO:0000313" key="2">
    <source>
        <dbReference type="Proteomes" id="UP000775872"/>
    </source>
</evidence>
<proteinExistence type="predicted"/>